<feature type="compositionally biased region" description="Basic and acidic residues" evidence="10">
    <location>
        <begin position="452"/>
        <end position="465"/>
    </location>
</feature>
<keyword evidence="3" id="KW-0238">DNA-binding</keyword>
<feature type="compositionally biased region" description="Polar residues" evidence="10">
    <location>
        <begin position="472"/>
        <end position="491"/>
    </location>
</feature>
<dbReference type="Ensembl" id="ENSBTAT00000128335.1">
    <property type="protein sequence ID" value="ENSBTAP00000098960.1"/>
    <property type="gene ID" value="ENSBTAG00000001323.8"/>
</dbReference>
<evidence type="ECO:0000256" key="7">
    <source>
        <dbReference type="ARBA" id="ARBA00068530"/>
    </source>
</evidence>
<dbReference type="GO" id="GO:0042802">
    <property type="term" value="F:identical protein binding"/>
    <property type="evidence" value="ECO:0007669"/>
    <property type="project" value="Ensembl"/>
</dbReference>
<feature type="compositionally biased region" description="Polar residues" evidence="10">
    <location>
        <begin position="354"/>
        <end position="364"/>
    </location>
</feature>
<comment type="subunit">
    <text evidence="6">Oligomer. Component of the CENPA-NAC complex, at least composed of CENPA, CENPC, CENPH, CENPM, CENPN, CENPT and CENPU. The CENPA-NAC complex interacts with the CENPA-CAD complex, composed of CENPI, CENPK, CENPL, CENPO, CENPP, CENPQ, CENPR and CENPS. Binds to DAXX. Interacts with DNMT3B. Interacts directly with CENPA. Identified in a centromere complex containing histones H2A, H2B and H4, and at least CENPA, CENPB, CENPC, CENPT, CENPN, HJURP, SUPT16H, SSRP1 and RSF1. Interacts with MEIKIN.</text>
</comment>
<evidence type="ECO:0000256" key="5">
    <source>
        <dbReference type="ARBA" id="ARBA00053516"/>
    </source>
</evidence>
<dbReference type="PANTHER" id="PTHR16684">
    <property type="entry name" value="CENTROMERE PROTEIN C"/>
    <property type="match status" value="1"/>
</dbReference>
<comment type="similarity">
    <text evidence="2">Belongs to the CENP-C/MIF2 family.</text>
</comment>
<proteinExistence type="inferred from homology"/>
<dbReference type="PANTHER" id="PTHR16684:SF11">
    <property type="entry name" value="CENTROMERE PROTEIN C"/>
    <property type="match status" value="1"/>
</dbReference>
<dbReference type="GO" id="GO:0000278">
    <property type="term" value="P:mitotic cell cycle"/>
    <property type="evidence" value="ECO:0007669"/>
    <property type="project" value="Ensembl"/>
</dbReference>
<name>A0AAA9TP04_BOVIN</name>
<feature type="compositionally biased region" description="Polar residues" evidence="10">
    <location>
        <begin position="631"/>
        <end position="648"/>
    </location>
</feature>
<keyword evidence="15" id="KW-1185">Reference proteome</keyword>
<protein>
    <recommendedName>
        <fullName evidence="7">Centromere protein C</fullName>
    </recommendedName>
    <alternativeName>
        <fullName evidence="8">Centromere autoantigen C</fullName>
    </alternativeName>
    <alternativeName>
        <fullName evidence="9">Centromere protein C 1</fullName>
    </alternativeName>
</protein>
<evidence type="ECO:0000256" key="8">
    <source>
        <dbReference type="ARBA" id="ARBA00082151"/>
    </source>
</evidence>
<comment type="function">
    <text evidence="5">Component of the CENPA-NAC (nucleosome-associated) complex, a complex that plays a central role in assembly of kinetochore proteins, mitotic progression and chromosome segregation. The CENPA-NAC complex recruits the CENPA-CAD (nucleosome distal) complex and may be involved in incorporation of newly synthesized CENPA into centromeres. CENPC recruits DNA methylation and DNMT3B to both centromeric and pericentromeric satellite repeats and regulates the histone code in these regions.</text>
</comment>
<comment type="subcellular location">
    <subcellularLocation>
        <location evidence="1">Nucleus</location>
    </subcellularLocation>
</comment>
<sequence length="983" mass="110230">MAAWGLDHLKNDYRRRFCRPSRWVPDINTEQGQNILEVLIDCFEEKSLANDFSKNATKSVLYSTPKTKDICIQSSSKETQSQKSHPKSGPVSSRKKEVPLQLTVEPNEAVSKSVQDHEVHQKILATDVHSKNTSDLRKMSSKKLKDNHNEADEECYLSIGSPSDLDIKASSLQKGSPSVAQKRETYTSENSVNMLSSSTQISHKTRKRLSFEDKDVSKKVEIMNEVSEIEDKVSEGLQERKQSGTSQKRIQDSEYENQPQARKSFSTLFLETVKRKSESSSVVRHIATVPPHLSSANNMKLLEDEFIIDESDKSFVSQPWITIPRKTGPLKQHTVSPAESTVLQRKKSRENHDSVSSVALTSNKHPGKAHPVEKSQPSEQKILGGSCALSDDVENNYKSTKYEIHSENAKKSSGGKRTIKQNQRTKSKANVPEEEVDVRQSKDTNINISHTVQDKLQRNSDKNMEEGEEISVNISNNQLLSVGSKKGSTNVPHKKNQKKDKECKKKHFSSGSKKNKIEPEELTSTVTRSRRISRRPSNWWVVKSEQSSFSSNSSVRNELSVYHNSRQKPPAEKTKQSSKNIGKKAVPYKKQKRANEGSSEAQKVSCAKDSGGSQNESLGSNEADLAKKKNPNPSGDTGSSKNQDTMAAQNVHRKSQKSVYTCTTPAKSNLDSGEPGTSILEGSGPFRLKNYLTSGKNNSDVDDNVVQENLNDLRGEISDSTPESKMHHKLVLPSNTPNVRRTMRTRSKPLEYWRGERIDYQSRPSGGFVIGGILSPDTVSSKRKAKGNLGRIITTANRKRICLENDERKNKFTVNLNIPLGDPLEPTRVKDPQTRETVLMDLIRPRDTYQFCVEHDELKVYKTLDTPFFSSGKLVLGPLQEKGKQHVGLDTLVFYVNLGYLLCTLHETPYIITTGDSFYVPSVIVARGIMSSEVFCDTLYETVQEVLHGNQHKCQNVLEMVDLQISLKNCDLRRTNTSQHCQA</sequence>
<dbReference type="GO" id="GO:0051382">
    <property type="term" value="P:kinetochore assembly"/>
    <property type="evidence" value="ECO:0007669"/>
    <property type="project" value="Ensembl"/>
</dbReference>
<feature type="compositionally biased region" description="Basic residues" evidence="10">
    <location>
        <begin position="492"/>
        <end position="508"/>
    </location>
</feature>
<dbReference type="GeneTree" id="ENSGT00390000016737"/>
<feature type="compositionally biased region" description="Low complexity" evidence="10">
    <location>
        <begin position="73"/>
        <end position="83"/>
    </location>
</feature>
<dbReference type="GO" id="GO:0019237">
    <property type="term" value="F:centromeric DNA binding"/>
    <property type="evidence" value="ECO:0007669"/>
    <property type="project" value="InterPro"/>
</dbReference>
<dbReference type="Pfam" id="PF15622">
    <property type="entry name" value="CENP_C_N"/>
    <property type="match status" value="1"/>
</dbReference>
<feature type="compositionally biased region" description="Low complexity" evidence="10">
    <location>
        <begin position="541"/>
        <end position="561"/>
    </location>
</feature>
<evidence type="ECO:0000256" key="6">
    <source>
        <dbReference type="ARBA" id="ARBA00064952"/>
    </source>
</evidence>
<feature type="region of interest" description="Disordered" evidence="10">
    <location>
        <begin position="73"/>
        <end position="100"/>
    </location>
</feature>
<evidence type="ECO:0000259" key="13">
    <source>
        <dbReference type="Pfam" id="PF15622"/>
    </source>
</evidence>
<dbReference type="InterPro" id="IPR028052">
    <property type="entry name" value="CENP-C_N_dom"/>
</dbReference>
<accession>A0AAA9TP04</accession>
<dbReference type="InterPro" id="IPR028931">
    <property type="entry name" value="CENP-C_mid"/>
</dbReference>
<evidence type="ECO:0000256" key="4">
    <source>
        <dbReference type="ARBA" id="ARBA00023242"/>
    </source>
</evidence>
<feature type="domain" description="Kinetochore assembly subunit CENP-C N-terminal" evidence="13">
    <location>
        <begin position="7"/>
        <end position="294"/>
    </location>
</feature>
<dbReference type="Gene3D" id="2.60.120.10">
    <property type="entry name" value="Jelly Rolls"/>
    <property type="match status" value="1"/>
</dbReference>
<reference evidence="14" key="3">
    <citation type="submission" date="2025-09" db="UniProtKB">
        <authorList>
            <consortium name="Ensembl"/>
        </authorList>
    </citation>
    <scope>IDENTIFICATION</scope>
    <source>
        <strain evidence="14">Hereford</strain>
    </source>
</reference>
<dbReference type="GO" id="GO:0000939">
    <property type="term" value="C:inner kinetochore"/>
    <property type="evidence" value="ECO:0007669"/>
    <property type="project" value="Ensembl"/>
</dbReference>
<feature type="compositionally biased region" description="Polar residues" evidence="10">
    <location>
        <begin position="333"/>
        <end position="343"/>
    </location>
</feature>
<evidence type="ECO:0000256" key="3">
    <source>
        <dbReference type="ARBA" id="ARBA00023125"/>
    </source>
</evidence>
<dbReference type="GO" id="GO:0007059">
    <property type="term" value="P:chromosome segregation"/>
    <property type="evidence" value="ECO:0007669"/>
    <property type="project" value="Ensembl"/>
</dbReference>
<dbReference type="InterPro" id="IPR028386">
    <property type="entry name" value="CENP-C/Mif2/cnp3"/>
</dbReference>
<feature type="compositionally biased region" description="Polar residues" evidence="10">
    <location>
        <begin position="657"/>
        <end position="671"/>
    </location>
</feature>
<feature type="compositionally biased region" description="Basic and acidic residues" evidence="10">
    <location>
        <begin position="233"/>
        <end position="242"/>
    </location>
</feature>
<evidence type="ECO:0000256" key="9">
    <source>
        <dbReference type="ARBA" id="ARBA00083562"/>
    </source>
</evidence>
<feature type="domain" description="CENP-C middle DNMT3B-binding" evidence="12">
    <location>
        <begin position="299"/>
        <end position="561"/>
    </location>
</feature>
<feature type="region of interest" description="Disordered" evidence="10">
    <location>
        <begin position="327"/>
        <end position="381"/>
    </location>
</feature>
<reference evidence="14" key="2">
    <citation type="submission" date="2025-08" db="UniProtKB">
        <authorList>
            <consortium name="Ensembl"/>
        </authorList>
    </citation>
    <scope>IDENTIFICATION</scope>
    <source>
        <strain evidence="14">Hereford</strain>
    </source>
</reference>
<dbReference type="InterPro" id="IPR014710">
    <property type="entry name" value="RmlC-like_jellyroll"/>
</dbReference>
<evidence type="ECO:0000256" key="10">
    <source>
        <dbReference type="SAM" id="MobiDB-lite"/>
    </source>
</evidence>
<evidence type="ECO:0000259" key="12">
    <source>
        <dbReference type="Pfam" id="PF15620"/>
    </source>
</evidence>
<evidence type="ECO:0000259" key="11">
    <source>
        <dbReference type="Pfam" id="PF11699"/>
    </source>
</evidence>
<feature type="region of interest" description="Disordered" evidence="10">
    <location>
        <begin position="168"/>
        <end position="209"/>
    </location>
</feature>
<evidence type="ECO:0000256" key="1">
    <source>
        <dbReference type="ARBA" id="ARBA00004123"/>
    </source>
</evidence>
<feature type="region of interest" description="Disordered" evidence="10">
    <location>
        <begin position="405"/>
        <end position="682"/>
    </location>
</feature>
<dbReference type="GO" id="GO:0016604">
    <property type="term" value="C:nuclear body"/>
    <property type="evidence" value="ECO:0007669"/>
    <property type="project" value="Ensembl"/>
</dbReference>
<reference evidence="14" key="1">
    <citation type="submission" date="2018-03" db="EMBL/GenBank/DDBJ databases">
        <title>ARS-UCD1.2.</title>
        <authorList>
            <person name="Rosen B.D."/>
            <person name="Bickhart D.M."/>
            <person name="Koren S."/>
            <person name="Schnabel R.D."/>
            <person name="Hall R."/>
            <person name="Zimin A."/>
            <person name="Dreischer C."/>
            <person name="Schultheiss S."/>
            <person name="Schroeder S.G."/>
            <person name="Elsik C.G."/>
            <person name="Couldrey C."/>
            <person name="Liu G.E."/>
            <person name="Van Tassell C.P."/>
            <person name="Phillippy A.M."/>
            <person name="Smith T.P.L."/>
            <person name="Medrano J.F."/>
        </authorList>
    </citation>
    <scope>NUCLEOTIDE SEQUENCE [LARGE SCALE GENOMIC DNA]</scope>
    <source>
        <strain evidence="14">Hereford</strain>
    </source>
</reference>
<dbReference type="GO" id="GO:0030496">
    <property type="term" value="C:midbody"/>
    <property type="evidence" value="ECO:0007669"/>
    <property type="project" value="Ensembl"/>
</dbReference>
<dbReference type="Pfam" id="PF11699">
    <property type="entry name" value="CENP-C_C"/>
    <property type="match status" value="1"/>
</dbReference>
<gene>
    <name evidence="14" type="primary">CENPC</name>
</gene>
<evidence type="ECO:0000256" key="2">
    <source>
        <dbReference type="ARBA" id="ARBA00010291"/>
    </source>
</evidence>
<evidence type="ECO:0000313" key="15">
    <source>
        <dbReference type="Proteomes" id="UP000009136"/>
    </source>
</evidence>
<feature type="compositionally biased region" description="Polar residues" evidence="10">
    <location>
        <begin position="187"/>
        <end position="202"/>
    </location>
</feature>
<organism evidence="14 15">
    <name type="scientific">Bos taurus</name>
    <name type="common">Bovine</name>
    <dbReference type="NCBI Taxonomy" id="9913"/>
    <lineage>
        <taxon>Eukaryota</taxon>
        <taxon>Metazoa</taxon>
        <taxon>Chordata</taxon>
        <taxon>Craniata</taxon>
        <taxon>Vertebrata</taxon>
        <taxon>Euteleostomi</taxon>
        <taxon>Mammalia</taxon>
        <taxon>Eutheria</taxon>
        <taxon>Laurasiatheria</taxon>
        <taxon>Artiodactyla</taxon>
        <taxon>Ruminantia</taxon>
        <taxon>Pecora</taxon>
        <taxon>Bovidae</taxon>
        <taxon>Bovinae</taxon>
        <taxon>Bos</taxon>
    </lineage>
</organism>
<dbReference type="AlphaFoldDB" id="A0AAA9TP04"/>
<dbReference type="Proteomes" id="UP000009136">
    <property type="component" value="Chromosome 6"/>
</dbReference>
<dbReference type="FunFam" id="2.60.120.10:FF:000033">
    <property type="entry name" value="Centromere protein C 1"/>
    <property type="match status" value="1"/>
</dbReference>
<feature type="compositionally biased region" description="Basic residues" evidence="10">
    <location>
        <begin position="413"/>
        <end position="427"/>
    </location>
</feature>
<feature type="compositionally biased region" description="Polar residues" evidence="10">
    <location>
        <begin position="170"/>
        <end position="179"/>
    </location>
</feature>
<keyword evidence="4" id="KW-0539">Nucleus</keyword>
<evidence type="ECO:0000313" key="14">
    <source>
        <dbReference type="Ensembl" id="ENSBTAP00000098960.1"/>
    </source>
</evidence>
<dbReference type="Pfam" id="PF15620">
    <property type="entry name" value="CENP-C_mid"/>
    <property type="match status" value="1"/>
</dbReference>
<dbReference type="GO" id="GO:0005721">
    <property type="term" value="C:pericentric heterochromatin"/>
    <property type="evidence" value="ECO:0007669"/>
    <property type="project" value="Ensembl"/>
</dbReference>
<feature type="region of interest" description="Disordered" evidence="10">
    <location>
        <begin position="233"/>
        <end position="259"/>
    </location>
</feature>
<feature type="compositionally biased region" description="Polar residues" evidence="10">
    <location>
        <begin position="611"/>
        <end position="620"/>
    </location>
</feature>
<dbReference type="InterPro" id="IPR025974">
    <property type="entry name" value="Mif2/CENP-C_cupin"/>
</dbReference>
<feature type="domain" description="Mif2/CENP-C cupin" evidence="11">
    <location>
        <begin position="858"/>
        <end position="922"/>
    </location>
</feature>